<dbReference type="OrthoDB" id="9757917at2"/>
<organism evidence="2 4">
    <name type="scientific">Flavobacterium circumlabens</name>
    <dbReference type="NCBI Taxonomy" id="2133765"/>
    <lineage>
        <taxon>Bacteria</taxon>
        <taxon>Pseudomonadati</taxon>
        <taxon>Bacteroidota</taxon>
        <taxon>Flavobacteriia</taxon>
        <taxon>Flavobacteriales</taxon>
        <taxon>Flavobacteriaceae</taxon>
        <taxon>Flavobacterium</taxon>
    </lineage>
</organism>
<proteinExistence type="predicted"/>
<gene>
    <name evidence="2" type="ORF">D0809_13675</name>
    <name evidence="1" type="ORF">EV142_104289</name>
</gene>
<reference evidence="1" key="3">
    <citation type="submission" date="2019-03" db="EMBL/GenBank/DDBJ databases">
        <authorList>
            <person name="Whitman W."/>
            <person name="Huntemann M."/>
            <person name="Clum A."/>
            <person name="Pillay M."/>
            <person name="Palaniappan K."/>
            <person name="Varghese N."/>
            <person name="Mikhailova N."/>
            <person name="Stamatis D."/>
            <person name="Reddy T."/>
            <person name="Daum C."/>
            <person name="Shapiro N."/>
            <person name="Ivanova N."/>
            <person name="Kyrpides N."/>
            <person name="Woyke T."/>
        </authorList>
    </citation>
    <scope>NUCLEOTIDE SEQUENCE</scope>
    <source>
        <strain evidence="1">P5626</strain>
    </source>
</reference>
<dbReference type="Proteomes" id="UP000295270">
    <property type="component" value="Unassembled WGS sequence"/>
</dbReference>
<dbReference type="Proteomes" id="UP000298340">
    <property type="component" value="Unassembled WGS sequence"/>
</dbReference>
<evidence type="ECO:0000313" key="1">
    <source>
        <dbReference type="EMBL" id="TCN57628.1"/>
    </source>
</evidence>
<dbReference type="RefSeq" id="WP_132036182.1">
    <property type="nucleotide sequence ID" value="NZ_QWDN01000004.1"/>
</dbReference>
<dbReference type="InterPro" id="IPR009003">
    <property type="entry name" value="Peptidase_S1_PA"/>
</dbReference>
<evidence type="ECO:0000313" key="2">
    <source>
        <dbReference type="EMBL" id="TEB43934.1"/>
    </source>
</evidence>
<accession>A0A4Y7UC85</accession>
<protein>
    <recommendedName>
        <fullName evidence="5">Serine protease</fullName>
    </recommendedName>
</protein>
<comment type="caution">
    <text evidence="2">The sequence shown here is derived from an EMBL/GenBank/DDBJ whole genome shotgun (WGS) entry which is preliminary data.</text>
</comment>
<dbReference type="EMBL" id="SLWA01000004">
    <property type="protein sequence ID" value="TCN57628.1"/>
    <property type="molecule type" value="Genomic_DNA"/>
</dbReference>
<reference evidence="2 4" key="2">
    <citation type="journal article" date="2018" name="Syst. Appl. Microbiol.">
        <title>Flavobacterium circumlabens sp. nov. and Flavobacterium cupreum sp. nov., two psychrotrophic species isolated from Antarctic environmental samples.</title>
        <authorList>
            <person name="Kralova S."/>
            <person name="Busse H.J."/>
            <person name="Svec P."/>
            <person name="Maslanova I."/>
            <person name="Stankova E."/>
            <person name="Bartak M."/>
            <person name="Sedlacek I."/>
        </authorList>
    </citation>
    <scope>NUCLEOTIDE SEQUENCE [LARGE SCALE GENOMIC DNA]</scope>
    <source>
        <strain evidence="2 4">CCM 8828</strain>
    </source>
</reference>
<evidence type="ECO:0008006" key="5">
    <source>
        <dbReference type="Google" id="ProtNLM"/>
    </source>
</evidence>
<evidence type="ECO:0000313" key="4">
    <source>
        <dbReference type="Proteomes" id="UP000298340"/>
    </source>
</evidence>
<dbReference type="AlphaFoldDB" id="A0A4Y7UC85"/>
<reference evidence="1 3" key="1">
    <citation type="journal article" date="2015" name="Stand. Genomic Sci.">
        <title>Genomic Encyclopedia of Bacterial and Archaeal Type Strains, Phase III: the genomes of soil and plant-associated and newly described type strains.</title>
        <authorList>
            <person name="Whitman W.B."/>
            <person name="Woyke T."/>
            <person name="Klenk H.P."/>
            <person name="Zhou Y."/>
            <person name="Lilburn T.G."/>
            <person name="Beck B.J."/>
            <person name="De Vos P."/>
            <person name="Vandamme P."/>
            <person name="Eisen J.A."/>
            <person name="Garrity G."/>
            <person name="Hugenholtz P."/>
            <person name="Kyrpides N.C."/>
        </authorList>
    </citation>
    <scope>NUCLEOTIDE SEQUENCE [LARGE SCALE GENOMIC DNA]</scope>
    <source>
        <strain evidence="1 3">P5626</strain>
    </source>
</reference>
<dbReference type="SUPFAM" id="SSF50494">
    <property type="entry name" value="Trypsin-like serine proteases"/>
    <property type="match status" value="1"/>
</dbReference>
<evidence type="ECO:0000313" key="3">
    <source>
        <dbReference type="Proteomes" id="UP000295270"/>
    </source>
</evidence>
<sequence length="134" mass="15154">MTTNSEQLFQYATVKITCNDEIGTALLYSPSESLDYMYILTAKHCLTGKDFDKQYVNKDIIIEKIFNPSTGEYHSCHIMETDMVICTESNELDLALIIVPKVRIESLSGIEYFFQVIDKPGAAGECMIRGFADF</sequence>
<keyword evidence="3" id="KW-1185">Reference proteome</keyword>
<name>A0A4Y7UC85_9FLAO</name>
<dbReference type="EMBL" id="QWDN01000004">
    <property type="protein sequence ID" value="TEB43934.1"/>
    <property type="molecule type" value="Genomic_DNA"/>
</dbReference>